<dbReference type="Pfam" id="PF25232">
    <property type="entry name" value="DUF7848"/>
    <property type="match status" value="1"/>
</dbReference>
<name>A0A646IJH0_9ACTN</name>
<dbReference type="AlphaFoldDB" id="A0A646IJH0"/>
<dbReference type="Proteomes" id="UP000315516">
    <property type="component" value="Unassembled WGS sequence"/>
</dbReference>
<sequence length="67" mass="7242">MEPDAGPDAEPLLFSARCAVCGLSGPAGPDAGATSRWMLAHLRSRPGHVSFREIITRPYRAVPHECR</sequence>
<accession>A0A646IJH0</accession>
<dbReference type="EMBL" id="VJYJ02001597">
    <property type="protein sequence ID" value="MQS10455.1"/>
    <property type="molecule type" value="Genomic_DNA"/>
</dbReference>
<organism evidence="2">
    <name type="scientific">Streptomyces alkaliphilus</name>
    <dbReference type="NCBI Taxonomy" id="1472722"/>
    <lineage>
        <taxon>Bacteria</taxon>
        <taxon>Bacillati</taxon>
        <taxon>Actinomycetota</taxon>
        <taxon>Actinomycetes</taxon>
        <taxon>Kitasatosporales</taxon>
        <taxon>Streptomycetaceae</taxon>
        <taxon>Streptomyces</taxon>
    </lineage>
</organism>
<comment type="caution">
    <text evidence="2">The sequence shown here is derived from an EMBL/GenBank/DDBJ whole genome shotgun (WGS) entry which is preliminary data.</text>
</comment>
<gene>
    <name evidence="2" type="ORF">FNX48_025855</name>
</gene>
<reference evidence="2" key="1">
    <citation type="submission" date="2019-10" db="EMBL/GenBank/DDBJ databases">
        <title>Streptomyces sp. nov., a novel actinobacterium isolated from alkaline environment.</title>
        <authorList>
            <person name="Golinska P."/>
        </authorList>
    </citation>
    <scope>NUCLEOTIDE SEQUENCE</scope>
    <source>
        <strain evidence="2">IF17</strain>
    </source>
</reference>
<dbReference type="InterPro" id="IPR057170">
    <property type="entry name" value="DUF7848"/>
</dbReference>
<proteinExistence type="predicted"/>
<feature type="domain" description="DUF7848" evidence="1">
    <location>
        <begin position="2"/>
        <end position="65"/>
    </location>
</feature>
<evidence type="ECO:0000259" key="1">
    <source>
        <dbReference type="Pfam" id="PF25232"/>
    </source>
</evidence>
<protein>
    <recommendedName>
        <fullName evidence="1">DUF7848 domain-containing protein</fullName>
    </recommendedName>
</protein>
<evidence type="ECO:0000313" key="2">
    <source>
        <dbReference type="EMBL" id="MQS10455.1"/>
    </source>
</evidence>